<dbReference type="eggNOG" id="COG0695">
    <property type="taxonomic scope" value="Bacteria"/>
</dbReference>
<dbReference type="Pfam" id="PF00462">
    <property type="entry name" value="Glutaredoxin"/>
    <property type="match status" value="1"/>
</dbReference>
<dbReference type="InterPro" id="IPR002109">
    <property type="entry name" value="Glutaredoxin"/>
</dbReference>
<reference evidence="2 3" key="1">
    <citation type="submission" date="2010-10" db="EMBL/GenBank/DDBJ databases">
        <authorList>
            <person name="Durkin A.S."/>
            <person name="Madupu R."/>
            <person name="Torralba M."/>
            <person name="Gillis M."/>
            <person name="Methe B."/>
            <person name="Sutton G."/>
            <person name="Nelson K.E."/>
        </authorList>
    </citation>
    <scope>NUCLEOTIDE SEQUENCE [LARGE SCALE GENOMIC DNA]</scope>
    <source>
        <strain evidence="2 3">ACS-139-V-Col8</strain>
    </source>
</reference>
<evidence type="ECO:0000313" key="3">
    <source>
        <dbReference type="Proteomes" id="UP000005990"/>
    </source>
</evidence>
<dbReference type="InterPro" id="IPR036249">
    <property type="entry name" value="Thioredoxin-like_sf"/>
</dbReference>
<evidence type="ECO:0000313" key="2">
    <source>
        <dbReference type="EMBL" id="EFR30614.1"/>
    </source>
</evidence>
<dbReference type="RefSeq" id="WP_006418774.1">
    <property type="nucleotide sequence ID" value="NZ_AENN01000017.1"/>
</dbReference>
<accession>E4KQJ8</accession>
<dbReference type="EMBL" id="AENN01000017">
    <property type="protein sequence ID" value="EFR30614.1"/>
    <property type="molecule type" value="Genomic_DNA"/>
</dbReference>
<protein>
    <submittedName>
        <fullName evidence="2">Glutaredoxin</fullName>
    </submittedName>
</protein>
<keyword evidence="3" id="KW-1185">Reference proteome</keyword>
<dbReference type="Proteomes" id="UP000005990">
    <property type="component" value="Unassembled WGS sequence"/>
</dbReference>
<dbReference type="CDD" id="cd02976">
    <property type="entry name" value="NrdH"/>
    <property type="match status" value="1"/>
</dbReference>
<dbReference type="PANTHER" id="PTHR34386">
    <property type="entry name" value="GLUTAREDOXIN"/>
    <property type="match status" value="1"/>
</dbReference>
<sequence length="77" mass="8773">MSVVIIYSKPDCSQCNFSKEYLKILNIPYQEVDVYSNEAALKYVTEELGFRSLPVITAEGHEPFNGFRPDLLKKLGD</sequence>
<dbReference type="OrthoDB" id="9795531at2"/>
<proteinExistence type="predicted"/>
<feature type="domain" description="Glutaredoxin" evidence="1">
    <location>
        <begin position="4"/>
        <end position="60"/>
    </location>
</feature>
<comment type="caution">
    <text evidence="2">The sequence shown here is derived from an EMBL/GenBank/DDBJ whole genome shotgun (WGS) entry which is preliminary data.</text>
</comment>
<dbReference type="GO" id="GO:0009055">
    <property type="term" value="F:electron transfer activity"/>
    <property type="evidence" value="ECO:0007669"/>
    <property type="project" value="TreeGrafter"/>
</dbReference>
<dbReference type="PROSITE" id="PS51354">
    <property type="entry name" value="GLUTAREDOXIN_2"/>
    <property type="match status" value="1"/>
</dbReference>
<dbReference type="STRING" id="908337.HMPREF9257_0556"/>
<dbReference type="SUPFAM" id="SSF52833">
    <property type="entry name" value="Thioredoxin-like"/>
    <property type="match status" value="1"/>
</dbReference>
<dbReference type="PANTHER" id="PTHR34386:SF1">
    <property type="entry name" value="GLUTAREDOXIN-LIKE PROTEIN NRDH"/>
    <property type="match status" value="1"/>
</dbReference>
<dbReference type="InterPro" id="IPR051548">
    <property type="entry name" value="Grx-like_ET"/>
</dbReference>
<organism evidence="2 3">
    <name type="scientific">Eremococcus coleocola ACS-139-V-Col8</name>
    <dbReference type="NCBI Taxonomy" id="908337"/>
    <lineage>
        <taxon>Bacteria</taxon>
        <taxon>Bacillati</taxon>
        <taxon>Bacillota</taxon>
        <taxon>Bacilli</taxon>
        <taxon>Lactobacillales</taxon>
        <taxon>Aerococcaceae</taxon>
        <taxon>Eremococcus</taxon>
    </lineage>
</organism>
<gene>
    <name evidence="2" type="ORF">HMPREF9257_0556</name>
</gene>
<evidence type="ECO:0000259" key="1">
    <source>
        <dbReference type="Pfam" id="PF00462"/>
    </source>
</evidence>
<dbReference type="GO" id="GO:0045454">
    <property type="term" value="P:cell redox homeostasis"/>
    <property type="evidence" value="ECO:0007669"/>
    <property type="project" value="TreeGrafter"/>
</dbReference>
<name>E4KQJ8_9LACT</name>
<dbReference type="Gene3D" id="3.40.30.10">
    <property type="entry name" value="Glutaredoxin"/>
    <property type="match status" value="1"/>
</dbReference>
<dbReference type="AlphaFoldDB" id="E4KQJ8"/>